<dbReference type="CDD" id="cd06259">
    <property type="entry name" value="YdcF-like"/>
    <property type="match status" value="1"/>
</dbReference>
<comment type="caution">
    <text evidence="2">The sequence shown here is derived from an EMBL/GenBank/DDBJ whole genome shotgun (WGS) entry which is preliminary data.</text>
</comment>
<dbReference type="AlphaFoldDB" id="A0AAW3ZL53"/>
<dbReference type="InterPro" id="IPR003848">
    <property type="entry name" value="DUF218"/>
</dbReference>
<organism evidence="2 3">
    <name type="scientific">Pseudomarimonas arenosa</name>
    <dbReference type="NCBI Taxonomy" id="2774145"/>
    <lineage>
        <taxon>Bacteria</taxon>
        <taxon>Pseudomonadati</taxon>
        <taxon>Pseudomonadota</taxon>
        <taxon>Gammaproteobacteria</taxon>
        <taxon>Lysobacterales</taxon>
        <taxon>Lysobacteraceae</taxon>
        <taxon>Pseudomarimonas</taxon>
    </lineage>
</organism>
<gene>
    <name evidence="2" type="ORF">IFO71_14065</name>
</gene>
<accession>A0AAW3ZL53</accession>
<protein>
    <submittedName>
        <fullName evidence="2">YdcF family protein</fullName>
    </submittedName>
</protein>
<name>A0AAW3ZL53_9GAMM</name>
<proteinExistence type="predicted"/>
<dbReference type="Pfam" id="PF02698">
    <property type="entry name" value="DUF218"/>
    <property type="match status" value="1"/>
</dbReference>
<feature type="domain" description="DUF218" evidence="1">
    <location>
        <begin position="72"/>
        <end position="191"/>
    </location>
</feature>
<evidence type="ECO:0000313" key="2">
    <source>
        <dbReference type="EMBL" id="MBD8526863.1"/>
    </source>
</evidence>
<dbReference type="Proteomes" id="UP000613768">
    <property type="component" value="Unassembled WGS sequence"/>
</dbReference>
<keyword evidence="3" id="KW-1185">Reference proteome</keyword>
<dbReference type="EMBL" id="JACYTR010000033">
    <property type="protein sequence ID" value="MBD8526863.1"/>
    <property type="molecule type" value="Genomic_DNA"/>
</dbReference>
<evidence type="ECO:0000259" key="1">
    <source>
        <dbReference type="Pfam" id="PF02698"/>
    </source>
</evidence>
<sequence>MIRTTALDAPAYRRLWWRRLGRALGWSLLSGGWLWWRSLRLVLDVARRAPSYVEASHWLIPGFRLDRDEVPRVLALRLWRCLRLWRPDQAWCLSGRAIDPHTRSEALAGSVFLRDHGLPASARIVLEQQARDSSENLQRLPAGWQSTGPMGLVSNRWHLARCAWLAAELGVAVKICAAERRWRPGLADWLMAGREALALLSWAGPAVHRLRAHDLLRPIPFKSANAAASTTRKLLSP</sequence>
<reference evidence="2 3" key="1">
    <citation type="submission" date="2020-09" db="EMBL/GenBank/DDBJ databases">
        <title>Pseudoxanthomonas sp. CAU 1598 isolated from sand of Yaerae Beach.</title>
        <authorList>
            <person name="Kim W."/>
        </authorList>
    </citation>
    <scope>NUCLEOTIDE SEQUENCE [LARGE SCALE GENOMIC DNA]</scope>
    <source>
        <strain evidence="2 3">CAU 1598</strain>
    </source>
</reference>
<dbReference type="RefSeq" id="WP_192030282.1">
    <property type="nucleotide sequence ID" value="NZ_JACYTR010000033.1"/>
</dbReference>
<evidence type="ECO:0000313" key="3">
    <source>
        <dbReference type="Proteomes" id="UP000613768"/>
    </source>
</evidence>